<evidence type="ECO:0000313" key="2">
    <source>
        <dbReference type="Proteomes" id="UP000262583"/>
    </source>
</evidence>
<gene>
    <name evidence="1" type="ORF">BRCON_2640</name>
</gene>
<dbReference type="KEGG" id="schv:BRCON_2640"/>
<organism evidence="1 2">
    <name type="scientific">Sumerlaea chitinivorans</name>
    <dbReference type="NCBI Taxonomy" id="2250252"/>
    <lineage>
        <taxon>Bacteria</taxon>
        <taxon>Candidatus Sumerlaeota</taxon>
        <taxon>Candidatus Sumerlaeia</taxon>
        <taxon>Candidatus Sumerlaeales</taxon>
        <taxon>Candidatus Sumerlaeaceae</taxon>
        <taxon>Candidatus Sumerlaea</taxon>
    </lineage>
</organism>
<evidence type="ECO:0000313" key="1">
    <source>
        <dbReference type="EMBL" id="AXA37382.1"/>
    </source>
</evidence>
<dbReference type="Proteomes" id="UP000262583">
    <property type="component" value="Chromosome"/>
</dbReference>
<reference evidence="1 2" key="1">
    <citation type="submission" date="2018-05" db="EMBL/GenBank/DDBJ databases">
        <title>A metagenomic window into the 2 km-deep terrestrial subsurface aquifer revealed taxonomically and functionally diverse microbial community comprising novel uncultured bacterial lineages.</title>
        <authorList>
            <person name="Kadnikov V.V."/>
            <person name="Mardanov A.V."/>
            <person name="Beletsky A.V."/>
            <person name="Banks D."/>
            <person name="Pimenov N.V."/>
            <person name="Frank Y.A."/>
            <person name="Karnachuk O.V."/>
            <person name="Ravin N.V."/>
        </authorList>
    </citation>
    <scope>NUCLEOTIDE SEQUENCE [LARGE SCALE GENOMIC DNA]</scope>
    <source>
        <strain evidence="1">BY</strain>
    </source>
</reference>
<dbReference type="AlphaFoldDB" id="A0A2Z4Y9P5"/>
<dbReference type="EMBL" id="CP030759">
    <property type="protein sequence ID" value="AXA37382.1"/>
    <property type="molecule type" value="Genomic_DNA"/>
</dbReference>
<proteinExistence type="predicted"/>
<sequence>MPLLSGITIIRALIGENLGTIGTPPPELQANEVGKTPRRALRQLPFVSDACRILKLPRDAFNSIAEQTQTRPISR</sequence>
<accession>A0A2Z4Y9P5</accession>
<name>A0A2Z4Y9P5_SUMC1</name>
<protein>
    <submittedName>
        <fullName evidence="1">Uncharacterized protein</fullName>
    </submittedName>
</protein>